<feature type="domain" description="RNase H type-1" evidence="2">
    <location>
        <begin position="140"/>
        <end position="207"/>
    </location>
</feature>
<organism evidence="3 4">
    <name type="scientific">Ficus carica</name>
    <name type="common">Common fig</name>
    <dbReference type="NCBI Taxonomy" id="3494"/>
    <lineage>
        <taxon>Eukaryota</taxon>
        <taxon>Viridiplantae</taxon>
        <taxon>Streptophyta</taxon>
        <taxon>Embryophyta</taxon>
        <taxon>Tracheophyta</taxon>
        <taxon>Spermatophyta</taxon>
        <taxon>Magnoliopsida</taxon>
        <taxon>eudicotyledons</taxon>
        <taxon>Gunneridae</taxon>
        <taxon>Pentapetalae</taxon>
        <taxon>rosids</taxon>
        <taxon>fabids</taxon>
        <taxon>Rosales</taxon>
        <taxon>Moraceae</taxon>
        <taxon>Ficeae</taxon>
        <taxon>Ficus</taxon>
    </lineage>
</organism>
<dbReference type="Pfam" id="PF13456">
    <property type="entry name" value="RVT_3"/>
    <property type="match status" value="1"/>
</dbReference>
<dbReference type="EMBL" id="BTGU01000045">
    <property type="protein sequence ID" value="GMN53166.1"/>
    <property type="molecule type" value="Genomic_DNA"/>
</dbReference>
<evidence type="ECO:0000313" key="4">
    <source>
        <dbReference type="Proteomes" id="UP001187192"/>
    </source>
</evidence>
<keyword evidence="1" id="KW-0472">Membrane</keyword>
<evidence type="ECO:0000256" key="1">
    <source>
        <dbReference type="SAM" id="Phobius"/>
    </source>
</evidence>
<accession>A0AA88AZH0</accession>
<comment type="caution">
    <text evidence="3">The sequence shown here is derived from an EMBL/GenBank/DDBJ whole genome shotgun (WGS) entry which is preliminary data.</text>
</comment>
<reference evidence="3" key="1">
    <citation type="submission" date="2023-07" db="EMBL/GenBank/DDBJ databases">
        <title>draft genome sequence of fig (Ficus carica).</title>
        <authorList>
            <person name="Takahashi T."/>
            <person name="Nishimura K."/>
        </authorList>
    </citation>
    <scope>NUCLEOTIDE SEQUENCE</scope>
</reference>
<evidence type="ECO:0000313" key="3">
    <source>
        <dbReference type="EMBL" id="GMN53166.1"/>
    </source>
</evidence>
<dbReference type="GO" id="GO:0003676">
    <property type="term" value="F:nucleic acid binding"/>
    <property type="evidence" value="ECO:0007669"/>
    <property type="project" value="InterPro"/>
</dbReference>
<dbReference type="InterPro" id="IPR002156">
    <property type="entry name" value="RNaseH_domain"/>
</dbReference>
<name>A0AA88AZH0_FICCA</name>
<feature type="transmembrane region" description="Helical" evidence="1">
    <location>
        <begin position="20"/>
        <end position="42"/>
    </location>
</feature>
<dbReference type="AlphaFoldDB" id="A0AA88AZH0"/>
<keyword evidence="1" id="KW-0812">Transmembrane</keyword>
<proteinExistence type="predicted"/>
<keyword evidence="4" id="KW-1185">Reference proteome</keyword>
<sequence>MAFDLGIWRRLARRCGQRILILFSKSLWGPAMVVISGSGILIRRECINSSSSSNSDVLCCGGENCGNCRCLMPTWVVRFLERWGDSPRIWKMCAGLPGNFGAIGTKVIHGADGSDPQSVLDLGLASFGEWQALHWLFSQHRSDHIGVGAVLRNEYGLLCGALAKTLDGSFSPLLAVCLSSREGLKFAKEMEVDALVVETDVIKLLVLALNGDLELSVVGPVHWKIFRPCLMFCSCLWCPMFEGMQIKRHTF</sequence>
<keyword evidence="1" id="KW-1133">Transmembrane helix</keyword>
<evidence type="ECO:0000259" key="2">
    <source>
        <dbReference type="Pfam" id="PF13456"/>
    </source>
</evidence>
<dbReference type="Proteomes" id="UP001187192">
    <property type="component" value="Unassembled WGS sequence"/>
</dbReference>
<dbReference type="GO" id="GO:0004523">
    <property type="term" value="F:RNA-DNA hybrid ribonuclease activity"/>
    <property type="evidence" value="ECO:0007669"/>
    <property type="project" value="InterPro"/>
</dbReference>
<gene>
    <name evidence="3" type="ORF">TIFTF001_022306</name>
</gene>
<protein>
    <recommendedName>
        <fullName evidence="2">RNase H type-1 domain-containing protein</fullName>
    </recommendedName>
</protein>